<dbReference type="AlphaFoldDB" id="A0A8J3BB44"/>
<dbReference type="CDD" id="cd00093">
    <property type="entry name" value="HTH_XRE"/>
    <property type="match status" value="1"/>
</dbReference>
<reference evidence="3" key="2">
    <citation type="submission" date="2020-09" db="EMBL/GenBank/DDBJ databases">
        <authorList>
            <person name="Sun Q."/>
            <person name="Ohkuma M."/>
        </authorList>
    </citation>
    <scope>NUCLEOTIDE SEQUENCE</scope>
    <source>
        <strain evidence="3">JCM 3090</strain>
    </source>
</reference>
<dbReference type="SMART" id="SM00530">
    <property type="entry name" value="HTH_XRE"/>
    <property type="match status" value="1"/>
</dbReference>
<sequence>MIMGGFGRALRQRRKAAHLSQPDLAAKVRWSQSRISRAESGEALPTEDIAARLDDVLAAGGELRALWEREAAERDARKSARRDIGVNERSVGESDRRQLLAVAGAITFGAPLPEPAREIIREAFVRDEPTRVGHADVARVEAATRDLEQQDHSAGGAAVRHRVLGELQWAMTLLGGSCLPGVRQRLQVAIAYLADLAAWSTADAGHIDPARKLFLLGLRAARESGDPGILMHVATGYARVEIQSKDPKAALDLSRLARAGDGNVPGSAVSMLHTVQGLALAWLPDGQSCRDTSASLARCTSHRRVTTRTGFTSSPRPRSRATRARPYMTCT</sequence>
<dbReference type="PROSITE" id="PS50943">
    <property type="entry name" value="HTH_CROC1"/>
    <property type="match status" value="1"/>
</dbReference>
<proteinExistence type="predicted"/>
<dbReference type="InterPro" id="IPR010982">
    <property type="entry name" value="Lambda_DNA-bd_dom_sf"/>
</dbReference>
<evidence type="ECO:0000313" key="4">
    <source>
        <dbReference type="Proteomes" id="UP000649739"/>
    </source>
</evidence>
<dbReference type="Gene3D" id="1.10.260.40">
    <property type="entry name" value="lambda repressor-like DNA-binding domains"/>
    <property type="match status" value="1"/>
</dbReference>
<dbReference type="EMBL" id="BMQB01000011">
    <property type="protein sequence ID" value="GGK07649.1"/>
    <property type="molecule type" value="Genomic_DNA"/>
</dbReference>
<dbReference type="Pfam" id="PF13560">
    <property type="entry name" value="HTH_31"/>
    <property type="match status" value="1"/>
</dbReference>
<comment type="caution">
    <text evidence="3">The sequence shown here is derived from an EMBL/GenBank/DDBJ whole genome shotgun (WGS) entry which is preliminary data.</text>
</comment>
<organism evidence="3 4">
    <name type="scientific">Pilimelia anulata</name>
    <dbReference type="NCBI Taxonomy" id="53371"/>
    <lineage>
        <taxon>Bacteria</taxon>
        <taxon>Bacillati</taxon>
        <taxon>Actinomycetota</taxon>
        <taxon>Actinomycetes</taxon>
        <taxon>Micromonosporales</taxon>
        <taxon>Micromonosporaceae</taxon>
        <taxon>Pilimelia</taxon>
    </lineage>
</organism>
<dbReference type="Proteomes" id="UP000649739">
    <property type="component" value="Unassembled WGS sequence"/>
</dbReference>
<feature type="domain" description="HTH cro/C1-type" evidence="2">
    <location>
        <begin position="10"/>
        <end position="63"/>
    </location>
</feature>
<evidence type="ECO:0000256" key="1">
    <source>
        <dbReference type="SAM" id="MobiDB-lite"/>
    </source>
</evidence>
<dbReference type="GO" id="GO:0003677">
    <property type="term" value="F:DNA binding"/>
    <property type="evidence" value="ECO:0007669"/>
    <property type="project" value="InterPro"/>
</dbReference>
<keyword evidence="4" id="KW-1185">Reference proteome</keyword>
<protein>
    <recommendedName>
        <fullName evidence="2">HTH cro/C1-type domain-containing protein</fullName>
    </recommendedName>
</protein>
<gene>
    <name evidence="3" type="ORF">GCM10010123_42040</name>
</gene>
<accession>A0A8J3BB44</accession>
<feature type="region of interest" description="Disordered" evidence="1">
    <location>
        <begin position="307"/>
        <end position="331"/>
    </location>
</feature>
<dbReference type="InterPro" id="IPR001387">
    <property type="entry name" value="Cro/C1-type_HTH"/>
</dbReference>
<reference evidence="3" key="1">
    <citation type="journal article" date="2014" name="Int. J. Syst. Evol. Microbiol.">
        <title>Complete genome sequence of Corynebacterium casei LMG S-19264T (=DSM 44701T), isolated from a smear-ripened cheese.</title>
        <authorList>
            <consortium name="US DOE Joint Genome Institute (JGI-PGF)"/>
            <person name="Walter F."/>
            <person name="Albersmeier A."/>
            <person name="Kalinowski J."/>
            <person name="Ruckert C."/>
        </authorList>
    </citation>
    <scope>NUCLEOTIDE SEQUENCE</scope>
    <source>
        <strain evidence="3">JCM 3090</strain>
    </source>
</reference>
<evidence type="ECO:0000313" key="3">
    <source>
        <dbReference type="EMBL" id="GGK07649.1"/>
    </source>
</evidence>
<evidence type="ECO:0000259" key="2">
    <source>
        <dbReference type="PROSITE" id="PS50943"/>
    </source>
</evidence>
<dbReference type="SUPFAM" id="SSF47413">
    <property type="entry name" value="lambda repressor-like DNA-binding domains"/>
    <property type="match status" value="1"/>
</dbReference>
<name>A0A8J3BB44_9ACTN</name>